<keyword evidence="3" id="KW-1185">Reference proteome</keyword>
<dbReference type="EMBL" id="PVQB02000076">
    <property type="protein sequence ID" value="KAF4343858.1"/>
    <property type="molecule type" value="Genomic_DNA"/>
</dbReference>
<reference evidence="2" key="2">
    <citation type="submission" date="2020-02" db="EMBL/GenBank/DDBJ databases">
        <title>Identification and distribution of gene clusters putatively required for synthesis of sphingolipid metabolism inhibitors in phylogenetically diverse species of the filamentous fungus Fusarium.</title>
        <authorList>
            <person name="Kim H.-S."/>
            <person name="Busman M."/>
            <person name="Brown D.W."/>
            <person name="Divon H."/>
            <person name="Uhlig S."/>
            <person name="Proctor R.H."/>
        </authorList>
    </citation>
    <scope>NUCLEOTIDE SEQUENCE</scope>
    <source>
        <strain evidence="2">NRRL 25174</strain>
    </source>
</reference>
<dbReference type="PANTHER" id="PTHR46599">
    <property type="entry name" value="PIGGYBAC TRANSPOSABLE ELEMENT-DERIVED PROTEIN 4"/>
    <property type="match status" value="1"/>
</dbReference>
<sequence>MADAPAIAIGNEAGRFNGTGLQLRILVENSHREQDEDSTVRPDFKPTDYCGTHFDPFPIEHRDFNIHKLPSTPLKLRQSQWKPTSAAEIWIWIGILLYMQNDKEYRFVDHWRARTAEDHVPDHNIVKSMTYNRFHLLKRRLRLDDPDSIEYGVPHPFSKVNEWSDIIQTAATELFIPGTNISVDEGIIGFEGKSIHKITIPNKPTDTGLKIWQLSQRGYLLRWTWHVPGSKYGPIGVEFRRGRPKTTSSPTKMADLNPTQDVVAALASKLPAGVYHVFLDNLFSAPDLFVVLGHLGIGATGTCRTNCGLYRQLVKLKAADKTGKSGFAWGQLEAWPTVDNLVNQIAWKDNALVLFLSTVNTGHEVTERLRHRPTTTAPYAQPIKQKFGDKGELKLPVPSVAADYNDLMNGVDISDHYRSNELRNTGKDEGRLGLLHGPFS</sequence>
<evidence type="ECO:0000259" key="1">
    <source>
        <dbReference type="Pfam" id="PF13843"/>
    </source>
</evidence>
<dbReference type="Pfam" id="PF13843">
    <property type="entry name" value="DDE_Tnp_1_7"/>
    <property type="match status" value="1"/>
</dbReference>
<evidence type="ECO:0000313" key="3">
    <source>
        <dbReference type="Proteomes" id="UP000730481"/>
    </source>
</evidence>
<accession>A0A9P5E3S6</accession>
<dbReference type="AlphaFoldDB" id="A0A9P5E3S6"/>
<dbReference type="InterPro" id="IPR029526">
    <property type="entry name" value="PGBD"/>
</dbReference>
<dbReference type="OrthoDB" id="5428673at2759"/>
<protein>
    <recommendedName>
        <fullName evidence="1">PiggyBac transposable element-derived protein domain-containing protein</fullName>
    </recommendedName>
</protein>
<proteinExistence type="predicted"/>
<evidence type="ECO:0000313" key="2">
    <source>
        <dbReference type="EMBL" id="KAF4343858.1"/>
    </source>
</evidence>
<name>A0A9P5E3S6_9HYPO</name>
<dbReference type="PANTHER" id="PTHR46599:SF3">
    <property type="entry name" value="PIGGYBAC TRANSPOSABLE ELEMENT-DERIVED PROTEIN 4"/>
    <property type="match status" value="1"/>
</dbReference>
<feature type="domain" description="PiggyBac transposable element-derived protein" evidence="1">
    <location>
        <begin position="74"/>
        <end position="376"/>
    </location>
</feature>
<reference evidence="2" key="1">
    <citation type="journal article" date="2017" name="Mycologia">
        <title>Fusarium algeriense, sp. nov., a novel toxigenic crown rot pathogen of durum wheat from Algeria is nested in the Fusarium burgessii species complex.</title>
        <authorList>
            <person name="Laraba I."/>
            <person name="Keddad A."/>
            <person name="Boureghda H."/>
            <person name="Abdallah N."/>
            <person name="Vaughan M.M."/>
            <person name="Proctor R.H."/>
            <person name="Busman M."/>
            <person name="O'Donnell K."/>
        </authorList>
    </citation>
    <scope>NUCLEOTIDE SEQUENCE</scope>
    <source>
        <strain evidence="2">NRRL 25174</strain>
    </source>
</reference>
<organism evidence="2 3">
    <name type="scientific">Fusarium beomiforme</name>
    <dbReference type="NCBI Taxonomy" id="44412"/>
    <lineage>
        <taxon>Eukaryota</taxon>
        <taxon>Fungi</taxon>
        <taxon>Dikarya</taxon>
        <taxon>Ascomycota</taxon>
        <taxon>Pezizomycotina</taxon>
        <taxon>Sordariomycetes</taxon>
        <taxon>Hypocreomycetidae</taxon>
        <taxon>Hypocreales</taxon>
        <taxon>Nectriaceae</taxon>
        <taxon>Fusarium</taxon>
        <taxon>Fusarium burgessii species complex</taxon>
    </lineage>
</organism>
<gene>
    <name evidence="2" type="ORF">FBEOM_2191</name>
</gene>
<comment type="caution">
    <text evidence="2">The sequence shown here is derived from an EMBL/GenBank/DDBJ whole genome shotgun (WGS) entry which is preliminary data.</text>
</comment>
<dbReference type="Proteomes" id="UP000730481">
    <property type="component" value="Unassembled WGS sequence"/>
</dbReference>